<keyword evidence="8 11" id="KW-0784">Thiamine biosynthesis</keyword>
<dbReference type="AlphaFoldDB" id="A0A4U0TNU7"/>
<dbReference type="PANTHER" id="PTHR31528">
    <property type="entry name" value="4-AMINO-5-HYDROXYMETHYL-2-METHYLPYRIMIDINE PHOSPHATE SYNTHASE THI11-RELATED"/>
    <property type="match status" value="1"/>
</dbReference>
<evidence type="ECO:0000256" key="6">
    <source>
        <dbReference type="ARBA" id="ARBA00022723"/>
    </source>
</evidence>
<keyword evidence="9 11" id="KW-0408">Iron</keyword>
<evidence type="ECO:0000256" key="5">
    <source>
        <dbReference type="ARBA" id="ARBA00022679"/>
    </source>
</evidence>
<evidence type="ECO:0000256" key="2">
    <source>
        <dbReference type="ARBA" id="ARBA00004948"/>
    </source>
</evidence>
<keyword evidence="5" id="KW-0808">Transferase</keyword>
<evidence type="ECO:0000256" key="1">
    <source>
        <dbReference type="ARBA" id="ARBA00003469"/>
    </source>
</evidence>
<dbReference type="GO" id="GO:0016740">
    <property type="term" value="F:transferase activity"/>
    <property type="evidence" value="ECO:0007669"/>
    <property type="project" value="UniProtKB-KW"/>
</dbReference>
<evidence type="ECO:0000256" key="8">
    <source>
        <dbReference type="ARBA" id="ARBA00022977"/>
    </source>
</evidence>
<evidence type="ECO:0000256" key="9">
    <source>
        <dbReference type="ARBA" id="ARBA00023004"/>
    </source>
</evidence>
<comment type="catalytic activity">
    <reaction evidence="10">
        <text>N(6)-(pyridoxal phosphate)-L-lysyl-[4-amino-5-hydroxymethyl-2-methylpyrimidine phosphate synthase] + L-histidyl-[4-amino-5-hydroxymethyl-2-methylpyrimidine phosphate synthase] + 2 Fe(3+) + 4 H2O = L-lysyl-[4-amino-5-hydroxymethyl-2-methylpyrimidine phosphate synthase] + (2S)-2-amino-5-hydroxy-4-oxopentanoyl-[4-amino-5-hydroxymethyl-2-methylpyrimidine phosphate synthase] + 4-amino-2-methyl-5-(phosphooxymethyl)pyrimidine + 3-oxopropanoate + 2 Fe(2+) + 2 H(+)</text>
        <dbReference type="Rhea" id="RHEA:65756"/>
        <dbReference type="Rhea" id="RHEA-COMP:16892"/>
        <dbReference type="Rhea" id="RHEA-COMP:16893"/>
        <dbReference type="Rhea" id="RHEA-COMP:16894"/>
        <dbReference type="Rhea" id="RHEA-COMP:16895"/>
        <dbReference type="ChEBI" id="CHEBI:15377"/>
        <dbReference type="ChEBI" id="CHEBI:15378"/>
        <dbReference type="ChEBI" id="CHEBI:29033"/>
        <dbReference type="ChEBI" id="CHEBI:29034"/>
        <dbReference type="ChEBI" id="CHEBI:29969"/>
        <dbReference type="ChEBI" id="CHEBI:29979"/>
        <dbReference type="ChEBI" id="CHEBI:33190"/>
        <dbReference type="ChEBI" id="CHEBI:58354"/>
        <dbReference type="ChEBI" id="CHEBI:143915"/>
        <dbReference type="ChEBI" id="CHEBI:157692"/>
    </reaction>
    <physiologicalReaction direction="left-to-right" evidence="10">
        <dbReference type="Rhea" id="RHEA:65757"/>
    </physiologicalReaction>
</comment>
<gene>
    <name evidence="13" type="ORF">B0A54_17871</name>
</gene>
<dbReference type="UniPathway" id="UPA00060"/>
<dbReference type="GO" id="GO:0009228">
    <property type="term" value="P:thiamine biosynthetic process"/>
    <property type="evidence" value="ECO:0007669"/>
    <property type="project" value="UniProtKB-UniRule"/>
</dbReference>
<evidence type="ECO:0000256" key="11">
    <source>
        <dbReference type="RuleBase" id="RU367015"/>
    </source>
</evidence>
<protein>
    <recommendedName>
        <fullName evidence="11">4-amino-5-hydroxymethyl-2-methylpyrimidine phosphate synthase</fullName>
        <shortName evidence="11">HMP-P synthase</shortName>
        <shortName evidence="11">Hydroxymethylpyrimidine phosphate synthase</shortName>
    </recommendedName>
</protein>
<evidence type="ECO:0000256" key="10">
    <source>
        <dbReference type="ARBA" id="ARBA00048179"/>
    </source>
</evidence>
<dbReference type="InterPro" id="IPR015168">
    <property type="entry name" value="SsuA/THI5"/>
</dbReference>
<evidence type="ECO:0000256" key="4">
    <source>
        <dbReference type="ARBA" id="ARBA00011738"/>
    </source>
</evidence>
<dbReference type="Proteomes" id="UP000310066">
    <property type="component" value="Unassembled WGS sequence"/>
</dbReference>
<evidence type="ECO:0000313" key="13">
    <source>
        <dbReference type="EMBL" id="TKA23496.1"/>
    </source>
</evidence>
<accession>A0A4U0TNU7</accession>
<dbReference type="Gene3D" id="3.40.190.10">
    <property type="entry name" value="Periplasmic binding protein-like II"/>
    <property type="match status" value="2"/>
</dbReference>
<keyword evidence="7 11" id="KW-0663">Pyridoxal phosphate</keyword>
<dbReference type="EMBL" id="NAJP01000217">
    <property type="protein sequence ID" value="TKA23496.1"/>
    <property type="molecule type" value="Genomic_DNA"/>
</dbReference>
<organism evidence="13 14">
    <name type="scientific">Friedmanniomyces endolithicus</name>
    <dbReference type="NCBI Taxonomy" id="329885"/>
    <lineage>
        <taxon>Eukaryota</taxon>
        <taxon>Fungi</taxon>
        <taxon>Dikarya</taxon>
        <taxon>Ascomycota</taxon>
        <taxon>Pezizomycotina</taxon>
        <taxon>Dothideomycetes</taxon>
        <taxon>Dothideomycetidae</taxon>
        <taxon>Mycosphaerellales</taxon>
        <taxon>Teratosphaeriaceae</taxon>
        <taxon>Friedmanniomyces</taxon>
    </lineage>
</organism>
<dbReference type="GO" id="GO:0046872">
    <property type="term" value="F:metal ion binding"/>
    <property type="evidence" value="ECO:0007669"/>
    <property type="project" value="UniProtKB-KW"/>
</dbReference>
<keyword evidence="6" id="KW-0479">Metal-binding</keyword>
<comment type="subunit">
    <text evidence="4 11">Homodimer.</text>
</comment>
<evidence type="ECO:0000256" key="7">
    <source>
        <dbReference type="ARBA" id="ARBA00022898"/>
    </source>
</evidence>
<dbReference type="PANTHER" id="PTHR31528:SF1">
    <property type="entry name" value="4-AMINO-5-HYDROXYMETHYL-2-METHYLPYRIMIDINE PHOSPHATE SYNTHASE THI11-RELATED"/>
    <property type="match status" value="1"/>
</dbReference>
<evidence type="ECO:0000313" key="14">
    <source>
        <dbReference type="Proteomes" id="UP000310066"/>
    </source>
</evidence>
<comment type="caution">
    <text evidence="13">The sequence shown here is derived from an EMBL/GenBank/DDBJ whole genome shotgun (WGS) entry which is preliminary data.</text>
</comment>
<proteinExistence type="inferred from homology"/>
<comment type="function">
    <text evidence="1 11">Responsible for the formation of the pyrimidine heterocycle in the thiamine biosynthesis pathway. Catalyzes the formation of hydroxymethylpyrimidine phosphate (HMP-P) from histidine and pyridoxal phosphate (PLP). The protein uses PLP and the active site histidine to form HMP-P, generating an inactive enzyme. The enzyme can only undergo a single turnover, which suggests it is a suicide enzyme.</text>
</comment>
<name>A0A4U0TNU7_9PEZI</name>
<sequence length="344" mass="38279">MSTDKITFLTNWHATPYHAPLYLAQAKGFFKEEGIKVALLEPNDPSDVTEIIGTSKVDLGFKAMIHTLAAKARNFPVVSIGSLLDEPFTGVVYLKDSGITTDFTSLKGKRIGYVGEFGKATYVNYGMAPTDYTAVRCGMNVSKAIIKGEIDAGIGLENVHMVELAEWLVSQGRPKTDVQMLRIDELAELGCCCFCSILYIGNEKFISENPDKVHAFMRAVKKATDFVLAEPEQAWAEYVDFKPIMATALNRKIFERSYAYFSKDLKNVARDWEKVTRYGKRLGVLDAAFSPNYTNEFLGWVTAEDQVDPVGDQKRMVALQQEVAEYGGFKRLQVERGQAVAVSA</sequence>
<dbReference type="InterPro" id="IPR027939">
    <property type="entry name" value="NMT1/THI5"/>
</dbReference>
<comment type="similarity">
    <text evidence="3 11">Belongs to the NMT1/THI5 family.</text>
</comment>
<reference evidence="13 14" key="1">
    <citation type="submission" date="2017-03" db="EMBL/GenBank/DDBJ databases">
        <title>Genomes of endolithic fungi from Antarctica.</title>
        <authorList>
            <person name="Coleine C."/>
            <person name="Masonjones S."/>
            <person name="Stajich J.E."/>
        </authorList>
    </citation>
    <scope>NUCLEOTIDE SEQUENCE [LARGE SCALE GENOMIC DNA]</scope>
    <source>
        <strain evidence="13 14">CCFEE 5311</strain>
    </source>
</reference>
<evidence type="ECO:0000256" key="3">
    <source>
        <dbReference type="ARBA" id="ARBA00009406"/>
    </source>
</evidence>
<dbReference type="OrthoDB" id="434407at2759"/>
<dbReference type="STRING" id="329885.A0A4U0TNU7"/>
<comment type="pathway">
    <text evidence="2 11">Cofactor biosynthesis; thiamine diphosphate biosynthesis.</text>
</comment>
<evidence type="ECO:0000259" key="12">
    <source>
        <dbReference type="Pfam" id="PF09084"/>
    </source>
</evidence>
<feature type="domain" description="SsuA/THI5-like" evidence="12">
    <location>
        <begin position="16"/>
        <end position="234"/>
    </location>
</feature>
<dbReference type="GO" id="GO:0009229">
    <property type="term" value="P:thiamine diphosphate biosynthetic process"/>
    <property type="evidence" value="ECO:0007669"/>
    <property type="project" value="UniProtKB-UniRule"/>
</dbReference>
<comment type="cofactor">
    <cofactor evidence="11">
        <name>Fe cation</name>
        <dbReference type="ChEBI" id="CHEBI:24875"/>
    </cofactor>
</comment>
<dbReference type="Pfam" id="PF09084">
    <property type="entry name" value="NMT1"/>
    <property type="match status" value="1"/>
</dbReference>
<dbReference type="CDD" id="cd13650">
    <property type="entry name" value="PBP2_THI5"/>
    <property type="match status" value="1"/>
</dbReference>
<dbReference type="SUPFAM" id="SSF53850">
    <property type="entry name" value="Periplasmic binding protein-like II"/>
    <property type="match status" value="1"/>
</dbReference>